<evidence type="ECO:0000256" key="2">
    <source>
        <dbReference type="ARBA" id="ARBA00022475"/>
    </source>
</evidence>
<keyword evidence="14" id="KW-1185">Reference proteome</keyword>
<dbReference type="FunFam" id="2.60.40.420:FF:000010">
    <property type="entry name" value="Early nodulin-like protein 1"/>
    <property type="match status" value="1"/>
</dbReference>
<dbReference type="PANTHER" id="PTHR33021:SF289">
    <property type="entry name" value="EARLY NODULIN-LIKE PROTEIN 5-RELATED"/>
    <property type="match status" value="1"/>
</dbReference>
<evidence type="ECO:0000259" key="12">
    <source>
        <dbReference type="PROSITE" id="PS51485"/>
    </source>
</evidence>
<comment type="similarity">
    <text evidence="9">Belongs to the early nodulin-like (ENODL) family.</text>
</comment>
<organism evidence="13 14">
    <name type="scientific">Cinchona calisaya</name>
    <dbReference type="NCBI Taxonomy" id="153742"/>
    <lineage>
        <taxon>Eukaryota</taxon>
        <taxon>Viridiplantae</taxon>
        <taxon>Streptophyta</taxon>
        <taxon>Embryophyta</taxon>
        <taxon>Tracheophyta</taxon>
        <taxon>Spermatophyta</taxon>
        <taxon>Magnoliopsida</taxon>
        <taxon>eudicotyledons</taxon>
        <taxon>Gunneridae</taxon>
        <taxon>Pentapetalae</taxon>
        <taxon>asterids</taxon>
        <taxon>lamiids</taxon>
        <taxon>Gentianales</taxon>
        <taxon>Rubiaceae</taxon>
        <taxon>Cinchonoideae</taxon>
        <taxon>Cinchoneae</taxon>
        <taxon>Cinchona</taxon>
    </lineage>
</organism>
<comment type="subcellular location">
    <subcellularLocation>
        <location evidence="1">Cell membrane</location>
        <topology evidence="1">Lipid-anchor</topology>
        <topology evidence="1">GPI-anchor</topology>
    </subcellularLocation>
</comment>
<keyword evidence="10" id="KW-0812">Transmembrane</keyword>
<dbReference type="EMBL" id="JBJUIK010000011">
    <property type="protein sequence ID" value="KAL3512307.1"/>
    <property type="molecule type" value="Genomic_DNA"/>
</dbReference>
<evidence type="ECO:0000256" key="3">
    <source>
        <dbReference type="ARBA" id="ARBA00022622"/>
    </source>
</evidence>
<keyword evidence="8" id="KW-0449">Lipoprotein</keyword>
<accession>A0ABD2YYF9</accession>
<name>A0ABD2YYF9_9GENT</name>
<protein>
    <recommendedName>
        <fullName evidence="12">Phytocyanin domain-containing protein</fullName>
    </recommendedName>
</protein>
<keyword evidence="10" id="KW-1133">Transmembrane helix</keyword>
<feature type="domain" description="Phytocyanin" evidence="12">
    <location>
        <begin position="29"/>
        <end position="130"/>
    </location>
</feature>
<proteinExistence type="inferred from homology"/>
<evidence type="ECO:0000256" key="1">
    <source>
        <dbReference type="ARBA" id="ARBA00004609"/>
    </source>
</evidence>
<dbReference type="InterPro" id="IPR003245">
    <property type="entry name" value="Phytocyanin_dom"/>
</dbReference>
<dbReference type="SUPFAM" id="SSF49503">
    <property type="entry name" value="Cupredoxins"/>
    <property type="match status" value="1"/>
</dbReference>
<evidence type="ECO:0000256" key="7">
    <source>
        <dbReference type="ARBA" id="ARBA00023180"/>
    </source>
</evidence>
<evidence type="ECO:0000256" key="8">
    <source>
        <dbReference type="ARBA" id="ARBA00023288"/>
    </source>
</evidence>
<evidence type="ECO:0000313" key="13">
    <source>
        <dbReference type="EMBL" id="KAL3512307.1"/>
    </source>
</evidence>
<dbReference type="InterPro" id="IPR041846">
    <property type="entry name" value="ENL_dom"/>
</dbReference>
<feature type="chain" id="PRO_5044779117" description="Phytocyanin domain-containing protein" evidence="11">
    <location>
        <begin position="24"/>
        <end position="172"/>
    </location>
</feature>
<sequence>MTTSFKGFSKIFLFFTFFISLHSFTGLSMEFQVGGDDGWVVPSKNHDHYNDWASRNRFKVNDTLKFTYKKDSVLVVTEEEYEKCRSAHPIFFSNNGDTIYTLDRSGLFYFISGVSGHCERGLKMIIKVLEIESPPQSANQTTPSSAKSAAATSNYASFVMFIFSLFGAILFV</sequence>
<keyword evidence="3" id="KW-0336">GPI-anchor</keyword>
<dbReference type="PANTHER" id="PTHR33021">
    <property type="entry name" value="BLUE COPPER PROTEIN"/>
    <property type="match status" value="1"/>
</dbReference>
<dbReference type="InterPro" id="IPR008972">
    <property type="entry name" value="Cupredoxin"/>
</dbReference>
<evidence type="ECO:0000256" key="10">
    <source>
        <dbReference type="SAM" id="Phobius"/>
    </source>
</evidence>
<dbReference type="PROSITE" id="PS51485">
    <property type="entry name" value="PHYTOCYANIN"/>
    <property type="match status" value="1"/>
</dbReference>
<feature type="signal peptide" evidence="11">
    <location>
        <begin position="1"/>
        <end position="23"/>
    </location>
</feature>
<feature type="transmembrane region" description="Helical" evidence="10">
    <location>
        <begin position="153"/>
        <end position="171"/>
    </location>
</feature>
<dbReference type="AlphaFoldDB" id="A0ABD2YYF9"/>
<dbReference type="Proteomes" id="UP001630127">
    <property type="component" value="Unassembled WGS sequence"/>
</dbReference>
<comment type="caution">
    <text evidence="13">The sequence shown here is derived from an EMBL/GenBank/DDBJ whole genome shotgun (WGS) entry which is preliminary data.</text>
</comment>
<keyword evidence="6" id="KW-1015">Disulfide bond</keyword>
<evidence type="ECO:0000256" key="9">
    <source>
        <dbReference type="ARBA" id="ARBA00035011"/>
    </source>
</evidence>
<evidence type="ECO:0000256" key="5">
    <source>
        <dbReference type="ARBA" id="ARBA00023136"/>
    </source>
</evidence>
<keyword evidence="7" id="KW-0325">Glycoprotein</keyword>
<evidence type="ECO:0000256" key="11">
    <source>
        <dbReference type="SAM" id="SignalP"/>
    </source>
</evidence>
<dbReference type="InterPro" id="IPR039391">
    <property type="entry name" value="Phytocyanin-like"/>
</dbReference>
<evidence type="ECO:0000256" key="4">
    <source>
        <dbReference type="ARBA" id="ARBA00022729"/>
    </source>
</evidence>
<dbReference type="GO" id="GO:0005886">
    <property type="term" value="C:plasma membrane"/>
    <property type="evidence" value="ECO:0007669"/>
    <property type="project" value="UniProtKB-SubCell"/>
</dbReference>
<keyword evidence="2" id="KW-1003">Cell membrane</keyword>
<evidence type="ECO:0000313" key="14">
    <source>
        <dbReference type="Proteomes" id="UP001630127"/>
    </source>
</evidence>
<dbReference type="Pfam" id="PF02298">
    <property type="entry name" value="Cu_bind_like"/>
    <property type="match status" value="1"/>
</dbReference>
<keyword evidence="4 11" id="KW-0732">Signal</keyword>
<keyword evidence="5 10" id="KW-0472">Membrane</keyword>
<evidence type="ECO:0000256" key="6">
    <source>
        <dbReference type="ARBA" id="ARBA00023157"/>
    </source>
</evidence>
<reference evidence="13 14" key="1">
    <citation type="submission" date="2024-11" db="EMBL/GenBank/DDBJ databases">
        <title>A near-complete genome assembly of Cinchona calisaya.</title>
        <authorList>
            <person name="Lian D.C."/>
            <person name="Zhao X.W."/>
            <person name="Wei L."/>
        </authorList>
    </citation>
    <scope>NUCLEOTIDE SEQUENCE [LARGE SCALE GENOMIC DNA]</scope>
    <source>
        <tissue evidence="13">Nenye</tissue>
    </source>
</reference>
<dbReference type="Gene3D" id="2.60.40.420">
    <property type="entry name" value="Cupredoxins - blue copper proteins"/>
    <property type="match status" value="1"/>
</dbReference>
<dbReference type="CDD" id="cd11019">
    <property type="entry name" value="OsENODL1_like"/>
    <property type="match status" value="1"/>
</dbReference>
<dbReference type="GO" id="GO:0098552">
    <property type="term" value="C:side of membrane"/>
    <property type="evidence" value="ECO:0007669"/>
    <property type="project" value="UniProtKB-KW"/>
</dbReference>
<gene>
    <name evidence="13" type="ORF">ACH5RR_025024</name>
</gene>